<evidence type="ECO:0000313" key="3">
    <source>
        <dbReference type="EMBL" id="POW07378.1"/>
    </source>
</evidence>
<dbReference type="VEuPathDB" id="FungiDB:PSHT_02667"/>
<dbReference type="InterPro" id="IPR001251">
    <property type="entry name" value="CRAL-TRIO_dom"/>
</dbReference>
<dbReference type="SUPFAM" id="SSF52087">
    <property type="entry name" value="CRAL/TRIO domain"/>
    <property type="match status" value="1"/>
</dbReference>
<dbReference type="PROSITE" id="PS50191">
    <property type="entry name" value="CRAL_TRIO"/>
    <property type="match status" value="1"/>
</dbReference>
<accession>A0A2S4VD24</accession>
<name>A0A2S4VD24_9BASI</name>
<dbReference type="Gene3D" id="3.40.525.10">
    <property type="entry name" value="CRAL-TRIO lipid binding domain"/>
    <property type="match status" value="1"/>
</dbReference>
<dbReference type="GO" id="GO:0008526">
    <property type="term" value="F:phosphatidylinositol transfer activity"/>
    <property type="evidence" value="ECO:0007669"/>
    <property type="project" value="TreeGrafter"/>
</dbReference>
<reference evidence="3" key="1">
    <citation type="submission" date="2017-12" db="EMBL/GenBank/DDBJ databases">
        <title>Gene loss provides genomic basis for host adaptation in cereal stripe rust fungi.</title>
        <authorList>
            <person name="Xia C."/>
        </authorList>
    </citation>
    <scope>NUCLEOTIDE SEQUENCE [LARGE SCALE GENOMIC DNA]</scope>
    <source>
        <strain evidence="3">93-210</strain>
    </source>
</reference>
<dbReference type="AlphaFoldDB" id="A0A2S4VD24"/>
<evidence type="ECO:0000256" key="1">
    <source>
        <dbReference type="SAM" id="MobiDB-lite"/>
    </source>
</evidence>
<feature type="domain" description="CRAL-TRIO" evidence="2">
    <location>
        <begin position="219"/>
        <end position="358"/>
    </location>
</feature>
<dbReference type="InterPro" id="IPR036273">
    <property type="entry name" value="CRAL/TRIO_N_dom_sf"/>
</dbReference>
<dbReference type="Pfam" id="PF00650">
    <property type="entry name" value="CRAL_TRIO"/>
    <property type="match status" value="1"/>
</dbReference>
<dbReference type="PANTHER" id="PTHR45824:SF29">
    <property type="entry name" value="GH16843P"/>
    <property type="match status" value="1"/>
</dbReference>
<dbReference type="FunFam" id="3.40.525.10:FF:000044">
    <property type="entry name" value="Uncharacterized protein"/>
    <property type="match status" value="1"/>
</dbReference>
<dbReference type="SMART" id="SM00516">
    <property type="entry name" value="SEC14"/>
    <property type="match status" value="1"/>
</dbReference>
<protein>
    <recommendedName>
        <fullName evidence="2">CRAL-TRIO domain-containing protein</fullName>
    </recommendedName>
</protein>
<gene>
    <name evidence="3" type="ORF">PSTT_08334</name>
</gene>
<dbReference type="Proteomes" id="UP000239156">
    <property type="component" value="Unassembled WGS sequence"/>
</dbReference>
<evidence type="ECO:0000313" key="4">
    <source>
        <dbReference type="Proteomes" id="UP000239156"/>
    </source>
</evidence>
<dbReference type="PANTHER" id="PTHR45824">
    <property type="entry name" value="GH16843P"/>
    <property type="match status" value="1"/>
</dbReference>
<feature type="compositionally biased region" description="Low complexity" evidence="1">
    <location>
        <begin position="403"/>
        <end position="425"/>
    </location>
</feature>
<feature type="region of interest" description="Disordered" evidence="1">
    <location>
        <begin position="390"/>
        <end position="450"/>
    </location>
</feature>
<dbReference type="EMBL" id="PKSL01000075">
    <property type="protein sequence ID" value="POW07378.1"/>
    <property type="molecule type" value="Genomic_DNA"/>
</dbReference>
<sequence>MFLSDDASASGKLDLAGMRAQAAKAVARGPSFPIKLVSYKYLTYRALWSSQVRLRIHQIPLHTLQLAVNNISVNPHIMTAHNPATIESVRKLLTTPSAGTLPEDPKPTALTGPQADMLNQLIAHFSSPGFRPQEKTLDSKGREKLKAGGPLTSWEVCSQLNREALVRCLRADKWELAKCKARLEDTIVWRRSLSGDGIDIEEQALIIRNEAQCGKMFTLGFDKVGRPIVHMRPRHQSTGPSGNRFPLAFWLIDRAIDLMPPGVESILLVIDLSGPQESPSAKQQKEFVRTLGAHYCERLGQALVVNMPTIFVWVLKLLKPLIDPVTFAKAVVDKADPLVFAPAEQLDSPAGGSNGYDFDIATYWPALTSECTRRRYARLDEWVKMGKTVGSSELKDPSQTYRSSSSASQSSASTSLAPSTAGTSAHPDSVCTHDTSAREPIPQALVAVSQ</sequence>
<dbReference type="SUPFAM" id="SSF46938">
    <property type="entry name" value="CRAL/TRIO N-terminal domain"/>
    <property type="match status" value="1"/>
</dbReference>
<organism evidence="3 4">
    <name type="scientific">Puccinia striiformis</name>
    <dbReference type="NCBI Taxonomy" id="27350"/>
    <lineage>
        <taxon>Eukaryota</taxon>
        <taxon>Fungi</taxon>
        <taxon>Dikarya</taxon>
        <taxon>Basidiomycota</taxon>
        <taxon>Pucciniomycotina</taxon>
        <taxon>Pucciniomycetes</taxon>
        <taxon>Pucciniales</taxon>
        <taxon>Pucciniaceae</taxon>
        <taxon>Puccinia</taxon>
    </lineage>
</organism>
<dbReference type="InterPro" id="IPR036865">
    <property type="entry name" value="CRAL-TRIO_dom_sf"/>
</dbReference>
<dbReference type="CDD" id="cd00170">
    <property type="entry name" value="SEC14"/>
    <property type="match status" value="1"/>
</dbReference>
<dbReference type="InterPro" id="IPR052578">
    <property type="entry name" value="PI_Transfer_CRAL-TRIO"/>
</dbReference>
<comment type="caution">
    <text evidence="3">The sequence shown here is derived from an EMBL/GenBank/DDBJ whole genome shotgun (WGS) entry which is preliminary data.</text>
</comment>
<keyword evidence="4" id="KW-1185">Reference proteome</keyword>
<evidence type="ECO:0000259" key="2">
    <source>
        <dbReference type="PROSITE" id="PS50191"/>
    </source>
</evidence>
<dbReference type="VEuPathDB" id="FungiDB:PSTT_08334"/>
<proteinExistence type="predicted"/>